<protein>
    <submittedName>
        <fullName evidence="6">Guanine nucleotide exchange factor DBS</fullName>
    </submittedName>
</protein>
<keyword evidence="1" id="KW-0728">SH3 domain</keyword>
<dbReference type="SMART" id="SM00326">
    <property type="entry name" value="SH3"/>
    <property type="match status" value="1"/>
</dbReference>
<dbReference type="Pfam" id="PF00621">
    <property type="entry name" value="RhoGEF"/>
    <property type="match status" value="1"/>
</dbReference>
<dbReference type="FunFam" id="2.30.29.30:FF:000078">
    <property type="entry name" value="Guanine nucleotide exchange factor DBS"/>
    <property type="match status" value="1"/>
</dbReference>
<dbReference type="PANTHER" id="PTHR22826">
    <property type="entry name" value="RHO GUANINE EXCHANGE FACTOR-RELATED"/>
    <property type="match status" value="1"/>
</dbReference>
<feature type="compositionally biased region" description="Polar residues" evidence="5">
    <location>
        <begin position="405"/>
        <end position="435"/>
    </location>
</feature>
<dbReference type="SUPFAM" id="SSF46966">
    <property type="entry name" value="Spectrin repeat"/>
    <property type="match status" value="1"/>
</dbReference>
<proteinExistence type="inferred from homology"/>
<dbReference type="PROSITE" id="PS50003">
    <property type="entry name" value="PH_DOMAIN"/>
    <property type="match status" value="1"/>
</dbReference>
<sequence>MGNARSASYSYHQPLEQQEEDRHRSLPSPLQHQSQHQYQQYGQPRRAVSSRRRHQSCYWSNAASAGLDRSGTITDRPSRNAPSAAIGCSDIGSHRRSGEAMASDDTMSVFGGCSAENSEPTPLPFVRHRNLPIRLPRINLNKESWSHQSFNNTLNKCGRHKSLSCSMMHGRTLPTKDSCPSAAFVDAARLHVGVCATLRNSEAMRSKTPTPLPTPPAQASVLCLRDGKNDDHAPGDQEGRLRGAVSCAALLLQCDPTEARTDRSTVSARRRESSDSRDTHLCVNNNKLQAPDGWKVGQDSTVGNMAFRRQFLSMRSYHSQKRPLLLARSSSVRTRSSYSVPILTELEGQFSENTYKAKHYLEMARMKKQSVEQSLSTAYNVANLLHQPLIAPPMTAIMTEDSAHHTTNIGQQLEQQQSATRSGLHKSWTSISQESLGDAEDEDGGYTTTLTVGDNGSLHSRFSDSSYLTMLTANTSLSSGYHGPASLTGDGHPASSSCSDEEDDNDEIYQHRQRHQMMMSNCDGTTSGMFYLEWLRQVTGSVPAYVELRQGRLHLKLIQDDVMEHIDGAVKVSEITELLRAEYGIVTGGRSREGRPIITFPDRCNFATLTEDNYRKLIVYLTSVPALHDADLGYVLIVDRRSDRWNAVKATLLRLSNFFPGLIAVVYVLRPSGLLQKAISEVSNKFFREDFRFKVVVCSCLDELHQRIDSSQLTIELGGCLFYDHQEWIDTRVSVESFSANTADISAALRKFSRRLQDTELPNDVQSTQAVLQHQGQEYASLKMELNNANAQGETLLNLIKKPAPLSTPGRRIEPWLGQLVNITTVERLLIQMDETQRTLDEFWNKHAFHLRLCLQLRQFELDFRELQVVLNEDIQVVSDFESDGDSVSAIDALLQQTYDCRTRCQLDLDRADALYSHAGKLMTDYADSPVVLDSVRPKSIELQRVSQALRDLFIQRLDSLERSRDLYNRIEKANRWCSQGVDLLASQQLEKCSSPEFAAHALADIEEFLTSASEFRDPKQFRNMFQDIITPETKSLINQVIQRLQDVQVMCDRRTVGLRQIVSRARVVRPVQTVPPEPSSLVRSGSHSSVQGRKEPLASEVDSSSPPVSANIKVRHVLTELLETERLYVNEISIVLKGYRDQLMDPDPSQSGPYQVPVQLVDKTDVLFGNLPEICAFHGQILLPDLESSLSSPQLVASCFLRHTEDLHSLYSFYCQNIPQSEELRRQVGENNPFLRQCQTSLGHKLPLSAYLLKPVQRITKYQLLLRDLMKYSQSPLDSSDDVQHEDNDLQSALDAMLAVVRCVNDSMHQVAITGYQGSLAELGRLLLQGGFSMWAEGKRDRLRELRLKPMQRHVFLYERGVVLCKRVGKEMDKATYQFKHLLKMSEVGLTETVHSGKGSDARKFELWLQGRHEVWVLQAPARDVKETWITEIKRVLLNQFHQLKGQTIAQTSSSKTGPTLSSIGASGVVAPAGGVQKMIQISSSIPNGAPHPSSPYGPKSLRPASSCSSWEYNNSTAGSSSSSSGVGSTGDRSSIVDTSASSTISRASSGSRMLRSATVDEDDGWSTDFSLSDEDMGENYLDHVEDATQSLRRRYVVLADYAPLGPTEAGLREGDIVDLVRVGCAGWWYVRPSSVGNTSSQEGWAPSAYLETAPAPVIKSPCSSGTPSPSVSSQDSEHDHLQ</sequence>
<dbReference type="Gene3D" id="2.30.30.40">
    <property type="entry name" value="SH3 Domains"/>
    <property type="match status" value="1"/>
</dbReference>
<evidence type="ECO:0000256" key="3">
    <source>
        <dbReference type="ARBA" id="ARBA00022658"/>
    </source>
</evidence>
<feature type="compositionally biased region" description="Polar residues" evidence="5">
    <location>
        <begin position="446"/>
        <end position="455"/>
    </location>
</feature>
<dbReference type="SMART" id="SM00325">
    <property type="entry name" value="RhoGEF"/>
    <property type="match status" value="1"/>
</dbReference>
<evidence type="ECO:0000313" key="6">
    <source>
        <dbReference type="EMBL" id="JAN10062.1"/>
    </source>
</evidence>
<reference evidence="6" key="1">
    <citation type="submission" date="2015-10" db="EMBL/GenBank/DDBJ databases">
        <title>EvidentialGene: Evidence-directed Construction of Complete mRNA Transcriptomes without Genomes.</title>
        <authorList>
            <person name="Gilbert D.G."/>
        </authorList>
    </citation>
    <scope>NUCLEOTIDE SEQUENCE</scope>
</reference>
<evidence type="ECO:0000256" key="1">
    <source>
        <dbReference type="ARBA" id="ARBA00022443"/>
    </source>
</evidence>
<dbReference type="InterPro" id="IPR001331">
    <property type="entry name" value="GDS_CDC24_CS"/>
</dbReference>
<dbReference type="OrthoDB" id="10004999at2759"/>
<dbReference type="InterPro" id="IPR036865">
    <property type="entry name" value="CRAL-TRIO_dom_sf"/>
</dbReference>
<keyword evidence="2" id="KW-0597">Phosphoprotein</keyword>
<dbReference type="SUPFAM" id="SSF52087">
    <property type="entry name" value="CRAL/TRIO domain"/>
    <property type="match status" value="1"/>
</dbReference>
<feature type="region of interest" description="Disordered" evidence="5">
    <location>
        <begin position="67"/>
        <end position="103"/>
    </location>
</feature>
<dbReference type="InterPro" id="IPR036028">
    <property type="entry name" value="SH3-like_dom_sf"/>
</dbReference>
<dbReference type="SMART" id="SM00516">
    <property type="entry name" value="SEC14"/>
    <property type="match status" value="1"/>
</dbReference>
<feature type="region of interest" description="Disordered" evidence="5">
    <location>
        <begin position="482"/>
        <end position="505"/>
    </location>
</feature>
<dbReference type="InterPro" id="IPR001849">
    <property type="entry name" value="PH_domain"/>
</dbReference>
<keyword evidence="3" id="KW-0344">Guanine-nucleotide releasing factor</keyword>
<dbReference type="InterPro" id="IPR001452">
    <property type="entry name" value="SH3_domain"/>
</dbReference>
<dbReference type="GO" id="GO:0035556">
    <property type="term" value="P:intracellular signal transduction"/>
    <property type="evidence" value="ECO:0007669"/>
    <property type="project" value="InterPro"/>
</dbReference>
<dbReference type="Pfam" id="PF23289">
    <property type="entry name" value="Spectrin_5"/>
    <property type="match status" value="1"/>
</dbReference>
<feature type="compositionally biased region" description="Low complexity" evidence="5">
    <location>
        <begin position="26"/>
        <end position="41"/>
    </location>
</feature>
<dbReference type="GO" id="GO:0005085">
    <property type="term" value="F:guanyl-nucleotide exchange factor activity"/>
    <property type="evidence" value="ECO:0007669"/>
    <property type="project" value="UniProtKB-KW"/>
</dbReference>
<dbReference type="CDD" id="cd00160">
    <property type="entry name" value="RhoGEF"/>
    <property type="match status" value="1"/>
</dbReference>
<feature type="compositionally biased region" description="Low complexity" evidence="5">
    <location>
        <begin position="1080"/>
        <end position="1090"/>
    </location>
</feature>
<dbReference type="GO" id="GO:0005737">
    <property type="term" value="C:cytoplasm"/>
    <property type="evidence" value="ECO:0007669"/>
    <property type="project" value="TreeGrafter"/>
</dbReference>
<dbReference type="SUPFAM" id="SSF50729">
    <property type="entry name" value="PH domain-like"/>
    <property type="match status" value="1"/>
</dbReference>
<feature type="region of interest" description="Disordered" evidence="5">
    <location>
        <begin position="1074"/>
        <end position="1108"/>
    </location>
</feature>
<evidence type="ECO:0000256" key="2">
    <source>
        <dbReference type="ARBA" id="ARBA00022553"/>
    </source>
</evidence>
<name>A0A0P5K4B1_9CRUS</name>
<dbReference type="InterPro" id="IPR000219">
    <property type="entry name" value="DH_dom"/>
</dbReference>
<dbReference type="InterPro" id="IPR001251">
    <property type="entry name" value="CRAL-TRIO_dom"/>
</dbReference>
<dbReference type="InterPro" id="IPR056466">
    <property type="entry name" value="Spectrin_DBS"/>
</dbReference>
<dbReference type="CDD" id="cd11856">
    <property type="entry name" value="SH3_p47phox_like"/>
    <property type="match status" value="1"/>
</dbReference>
<feature type="region of interest" description="Disordered" evidence="5">
    <location>
        <begin position="1485"/>
        <end position="1566"/>
    </location>
</feature>
<feature type="compositionally biased region" description="Basic and acidic residues" evidence="5">
    <location>
        <begin position="260"/>
        <end position="280"/>
    </location>
</feature>
<feature type="compositionally biased region" description="Low complexity" evidence="5">
    <location>
        <begin position="1662"/>
        <end position="1676"/>
    </location>
</feature>
<feature type="region of interest" description="Disordered" evidence="5">
    <location>
        <begin position="1658"/>
        <end position="1684"/>
    </location>
</feature>
<dbReference type="CDD" id="cd00170">
    <property type="entry name" value="SEC14"/>
    <property type="match status" value="1"/>
</dbReference>
<dbReference type="InterPro" id="IPR011993">
    <property type="entry name" value="PH-like_dom_sf"/>
</dbReference>
<dbReference type="PROSITE" id="PS50010">
    <property type="entry name" value="DH_2"/>
    <property type="match status" value="1"/>
</dbReference>
<dbReference type="EMBL" id="GDIQ01084675">
    <property type="protein sequence ID" value="JAN10062.1"/>
    <property type="molecule type" value="Transcribed_RNA"/>
</dbReference>
<dbReference type="InterPro" id="IPR055251">
    <property type="entry name" value="SOS1_NGEF_PH"/>
</dbReference>
<feature type="region of interest" description="Disordered" evidence="5">
    <location>
        <begin position="1"/>
        <end position="54"/>
    </location>
</feature>
<dbReference type="Pfam" id="PF13716">
    <property type="entry name" value="CRAL_TRIO_2"/>
    <property type="match status" value="1"/>
</dbReference>
<dbReference type="PROSITE" id="PS50002">
    <property type="entry name" value="SH3"/>
    <property type="match status" value="1"/>
</dbReference>
<dbReference type="PROSITE" id="PS50191">
    <property type="entry name" value="CRAL_TRIO"/>
    <property type="match status" value="1"/>
</dbReference>
<dbReference type="Gene3D" id="1.20.900.10">
    <property type="entry name" value="Dbl homology (DH) domain"/>
    <property type="match status" value="1"/>
</dbReference>
<evidence type="ECO:0000256" key="4">
    <source>
        <dbReference type="ARBA" id="ARBA00049987"/>
    </source>
</evidence>
<feature type="region of interest" description="Disordered" evidence="5">
    <location>
        <begin position="404"/>
        <end position="455"/>
    </location>
</feature>
<dbReference type="Gene3D" id="3.40.525.10">
    <property type="entry name" value="CRAL-TRIO lipid binding domain"/>
    <property type="match status" value="1"/>
</dbReference>
<dbReference type="Gene3D" id="2.30.29.30">
    <property type="entry name" value="Pleckstrin-homology domain (PH domain)/Phosphotyrosine-binding domain (PTB)"/>
    <property type="match status" value="1"/>
</dbReference>
<dbReference type="Pfam" id="PF22697">
    <property type="entry name" value="SOS1_NGEF_PH"/>
    <property type="match status" value="1"/>
</dbReference>
<comment type="similarity">
    <text evidence="4">Belongs to the MCF2 family.</text>
</comment>
<feature type="region of interest" description="Disordered" evidence="5">
    <location>
        <begin position="260"/>
        <end position="281"/>
    </location>
</feature>
<dbReference type="SUPFAM" id="SSF48065">
    <property type="entry name" value="DBL homology domain (DH-domain)"/>
    <property type="match status" value="1"/>
</dbReference>
<accession>A0A0P5K4B1</accession>
<feature type="compositionally biased region" description="Low complexity" evidence="5">
    <location>
        <begin position="1517"/>
        <end position="1554"/>
    </location>
</feature>
<dbReference type="PROSITE" id="PS00741">
    <property type="entry name" value="DH_1"/>
    <property type="match status" value="1"/>
</dbReference>
<dbReference type="InterPro" id="IPR035899">
    <property type="entry name" value="DBL_dom_sf"/>
</dbReference>
<dbReference type="SMART" id="SM00233">
    <property type="entry name" value="PH"/>
    <property type="match status" value="1"/>
</dbReference>
<feature type="compositionally biased region" description="Polar residues" evidence="5">
    <location>
        <begin position="1"/>
        <end position="11"/>
    </location>
</feature>
<feature type="compositionally biased region" description="Polar residues" evidence="5">
    <location>
        <begin position="1505"/>
        <end position="1516"/>
    </location>
</feature>
<dbReference type="InterPro" id="IPR051336">
    <property type="entry name" value="RhoGEF_Guanine_NuclExch_SF"/>
</dbReference>
<dbReference type="PANTHER" id="PTHR22826:SF211">
    <property type="entry name" value="LD43457P"/>
    <property type="match status" value="1"/>
</dbReference>
<evidence type="ECO:0000256" key="5">
    <source>
        <dbReference type="SAM" id="MobiDB-lite"/>
    </source>
</evidence>
<organism evidence="6">
    <name type="scientific">Daphnia magna</name>
    <dbReference type="NCBI Taxonomy" id="35525"/>
    <lineage>
        <taxon>Eukaryota</taxon>
        <taxon>Metazoa</taxon>
        <taxon>Ecdysozoa</taxon>
        <taxon>Arthropoda</taxon>
        <taxon>Crustacea</taxon>
        <taxon>Branchiopoda</taxon>
        <taxon>Diplostraca</taxon>
        <taxon>Cladocera</taxon>
        <taxon>Anomopoda</taxon>
        <taxon>Daphniidae</taxon>
        <taxon>Daphnia</taxon>
    </lineage>
</organism>
<dbReference type="SUPFAM" id="SSF50044">
    <property type="entry name" value="SH3-domain"/>
    <property type="match status" value="1"/>
</dbReference>
<dbReference type="Gene3D" id="1.20.58.60">
    <property type="match status" value="1"/>
</dbReference>